<comment type="caution">
    <text evidence="2">The sequence shown here is derived from an EMBL/GenBank/DDBJ whole genome shotgun (WGS) entry which is preliminary data.</text>
</comment>
<dbReference type="EMBL" id="BTGB01000001">
    <property type="protein sequence ID" value="GMM44002.1"/>
    <property type="molecule type" value="Genomic_DNA"/>
</dbReference>
<accession>A0AAV5QYY2</accession>
<dbReference type="AlphaFoldDB" id="A0AAV5QYY2"/>
<organism evidence="2 3">
    <name type="scientific">Pichia kluyveri</name>
    <name type="common">Yeast</name>
    <dbReference type="NCBI Taxonomy" id="36015"/>
    <lineage>
        <taxon>Eukaryota</taxon>
        <taxon>Fungi</taxon>
        <taxon>Dikarya</taxon>
        <taxon>Ascomycota</taxon>
        <taxon>Saccharomycotina</taxon>
        <taxon>Pichiomycetes</taxon>
        <taxon>Pichiales</taxon>
        <taxon>Pichiaceae</taxon>
        <taxon>Pichia</taxon>
    </lineage>
</organism>
<proteinExistence type="predicted"/>
<reference evidence="2 3" key="1">
    <citation type="journal article" date="2023" name="Elife">
        <title>Identification of key yeast species and microbe-microbe interactions impacting larval growth of Drosophila in the wild.</title>
        <authorList>
            <person name="Mure A."/>
            <person name="Sugiura Y."/>
            <person name="Maeda R."/>
            <person name="Honda K."/>
            <person name="Sakurai N."/>
            <person name="Takahashi Y."/>
            <person name="Watada M."/>
            <person name="Katoh T."/>
            <person name="Gotoh A."/>
            <person name="Gotoh Y."/>
            <person name="Taniguchi I."/>
            <person name="Nakamura K."/>
            <person name="Hayashi T."/>
            <person name="Katayama T."/>
            <person name="Uemura T."/>
            <person name="Hattori Y."/>
        </authorList>
    </citation>
    <scope>NUCLEOTIDE SEQUENCE [LARGE SCALE GENOMIC DNA]</scope>
    <source>
        <strain evidence="2 3">PK-24</strain>
    </source>
</reference>
<name>A0AAV5QYY2_PICKL</name>
<protein>
    <submittedName>
        <fullName evidence="2">Uncharacterized protein</fullName>
    </submittedName>
</protein>
<feature type="region of interest" description="Disordered" evidence="1">
    <location>
        <begin position="189"/>
        <end position="210"/>
    </location>
</feature>
<evidence type="ECO:0000256" key="1">
    <source>
        <dbReference type="SAM" id="MobiDB-lite"/>
    </source>
</evidence>
<dbReference type="Proteomes" id="UP001378960">
    <property type="component" value="Unassembled WGS sequence"/>
</dbReference>
<sequence>MMMMMRRWNFNNGLLKRSFTSSISSCKELPRPSEKYMADMGEQPIPLTENDMKAKDVEDIEIPEATLDEKAEIKKAMKKRSLRMTFWQLFLVTLLGSSTLNIMREKNLKEELDENFEKKFRVLNKLIKDAEEGRITTEEARDAMKSWNERFVDVFQLSPVIVEGVDGLDKKKLREAFSKIKKIEFNENDSIHGTDSENNETKKEQLNKFL</sequence>
<evidence type="ECO:0000313" key="2">
    <source>
        <dbReference type="EMBL" id="GMM44002.1"/>
    </source>
</evidence>
<keyword evidence="3" id="KW-1185">Reference proteome</keyword>
<evidence type="ECO:0000313" key="3">
    <source>
        <dbReference type="Proteomes" id="UP001378960"/>
    </source>
</evidence>
<gene>
    <name evidence="2" type="ORF">DAPK24_005770</name>
</gene>